<feature type="region of interest" description="Disordered" evidence="10">
    <location>
        <begin position="2402"/>
        <end position="2479"/>
    </location>
</feature>
<feature type="region of interest" description="Disordered" evidence="10">
    <location>
        <begin position="423"/>
        <end position="446"/>
    </location>
</feature>
<keyword evidence="3" id="KW-0677">Repeat</keyword>
<feature type="region of interest" description="Disordered" evidence="10">
    <location>
        <begin position="2692"/>
        <end position="2768"/>
    </location>
</feature>
<feature type="compositionally biased region" description="Polar residues" evidence="10">
    <location>
        <begin position="985"/>
        <end position="1004"/>
    </location>
</feature>
<accession>A0AAN9AVA8</accession>
<feature type="region of interest" description="Disordered" evidence="10">
    <location>
        <begin position="2783"/>
        <end position="3027"/>
    </location>
</feature>
<feature type="compositionally biased region" description="Basic and acidic residues" evidence="10">
    <location>
        <begin position="1282"/>
        <end position="1298"/>
    </location>
</feature>
<protein>
    <submittedName>
        <fullName evidence="13">Uncharacterized protein</fullName>
    </submittedName>
</protein>
<feature type="compositionally biased region" description="Polar residues" evidence="10">
    <location>
        <begin position="1092"/>
        <end position="1113"/>
    </location>
</feature>
<feature type="compositionally biased region" description="Polar residues" evidence="10">
    <location>
        <begin position="1264"/>
        <end position="1277"/>
    </location>
</feature>
<evidence type="ECO:0000256" key="8">
    <source>
        <dbReference type="ARBA" id="ARBA00023242"/>
    </source>
</evidence>
<dbReference type="GO" id="GO:0005634">
    <property type="term" value="C:nucleus"/>
    <property type="evidence" value="ECO:0007669"/>
    <property type="project" value="UniProtKB-SubCell"/>
</dbReference>
<feature type="compositionally biased region" description="Low complexity" evidence="10">
    <location>
        <begin position="2790"/>
        <end position="2810"/>
    </location>
</feature>
<feature type="region of interest" description="Disordered" evidence="10">
    <location>
        <begin position="2090"/>
        <end position="2151"/>
    </location>
</feature>
<feature type="compositionally biased region" description="Polar residues" evidence="10">
    <location>
        <begin position="1899"/>
        <end position="1909"/>
    </location>
</feature>
<dbReference type="PROSITE" id="PS50157">
    <property type="entry name" value="ZINC_FINGER_C2H2_2"/>
    <property type="match status" value="3"/>
</dbReference>
<keyword evidence="2" id="KW-0479">Metal-binding</keyword>
<feature type="region of interest" description="Disordered" evidence="10">
    <location>
        <begin position="2558"/>
        <end position="2577"/>
    </location>
</feature>
<feature type="compositionally biased region" description="Basic and acidic residues" evidence="10">
    <location>
        <begin position="931"/>
        <end position="941"/>
    </location>
</feature>
<dbReference type="InterPro" id="IPR013087">
    <property type="entry name" value="Znf_C2H2_type"/>
</dbReference>
<evidence type="ECO:0000259" key="11">
    <source>
        <dbReference type="PROSITE" id="PS50157"/>
    </source>
</evidence>
<dbReference type="SMART" id="SM00317">
    <property type="entry name" value="SET"/>
    <property type="match status" value="1"/>
</dbReference>
<feature type="compositionally biased region" description="Polar residues" evidence="10">
    <location>
        <begin position="2188"/>
        <end position="2204"/>
    </location>
</feature>
<feature type="domain" description="SET" evidence="12">
    <location>
        <begin position="13"/>
        <end position="134"/>
    </location>
</feature>
<feature type="region of interest" description="Disordered" evidence="10">
    <location>
        <begin position="973"/>
        <end position="1407"/>
    </location>
</feature>
<evidence type="ECO:0000256" key="3">
    <source>
        <dbReference type="ARBA" id="ARBA00022737"/>
    </source>
</evidence>
<dbReference type="Gene3D" id="2.170.270.10">
    <property type="entry name" value="SET domain"/>
    <property type="match status" value="1"/>
</dbReference>
<feature type="region of interest" description="Disordered" evidence="10">
    <location>
        <begin position="207"/>
        <end position="231"/>
    </location>
</feature>
<feature type="region of interest" description="Disordered" evidence="10">
    <location>
        <begin position="640"/>
        <end position="682"/>
    </location>
</feature>
<keyword evidence="8" id="KW-0539">Nucleus</keyword>
<feature type="region of interest" description="Disordered" evidence="10">
    <location>
        <begin position="2173"/>
        <end position="2324"/>
    </location>
</feature>
<feature type="compositionally biased region" description="Polar residues" evidence="10">
    <location>
        <begin position="2919"/>
        <end position="2928"/>
    </location>
</feature>
<feature type="domain" description="C2H2-type" evidence="11">
    <location>
        <begin position="585"/>
        <end position="612"/>
    </location>
</feature>
<dbReference type="InterPro" id="IPR050331">
    <property type="entry name" value="Zinc_finger"/>
</dbReference>
<dbReference type="SUPFAM" id="SSF82199">
    <property type="entry name" value="SET domain"/>
    <property type="match status" value="1"/>
</dbReference>
<feature type="compositionally biased region" description="Basic and acidic residues" evidence="10">
    <location>
        <begin position="1367"/>
        <end position="1396"/>
    </location>
</feature>
<feature type="region of interest" description="Disordered" evidence="10">
    <location>
        <begin position="2638"/>
        <end position="2671"/>
    </location>
</feature>
<sequence length="3027" mass="330654">MAAEVPSFMIPPPCMELKESLVANNAQGIFCKEPISSDTKFGPFVGEIIPGDDVEKKRDVIDFRYAWHVMNEDTGKVQHVINATVAEKGNWMRYVNCARFYEEQNIVSVQEGSQIFYKALKDIIPGDELLTWYDPMDKKKPRKRKRQTSSMPYTDMVAQAALISPATDTKTGATGKRLRKKKVSQDMLSLDDDDVIFASSGLHHNRIRSSTGSGLRRSSSVPDGKMIPGRRLEPVRTQSPTTVLPVNRFLTSTSQQTNTLNTNELKFNVPFAPSSIPMKPVFKGRKPAKSIHQIIDSLKFGKLTPDGTDVKVNGILSEKPATGLVVPTPPKSQRRSSLVGTAEYIEEHFTTNYQFLFEVTAMHKTLPMGAPKRVKYACDICEGQYCKPVSLKRHYLREHINHKYLSKDDVFLLTHKAPVSSDRVEADLDPDADDINTSENSNDASDAKIKAEVVDIGVGVDNLNDIPVKKETDAENLTTDTSALVSKSKQDRIAQEKSLKSKALDGKKTFFYDGTDGVEDAFRCYLCVQLFPSVEKLKSHVARDSHRSKGDKQFGCERCGQRFRFHHNYQRHIESHGTKANELSTACHICGKKFLNESNMRKHLRFHSGRNFPCKYGCDVVYPNVAELVKHLRAFHPELPRKSQADAAAKANLPKKRRGRKPKNYVEPSPASSQSSLVDQESNFKTEAEAIKDFHDTHPQGWRETRGRKPRPGIVGVHCTICKKKFSTYGSMCRHRRSVHRVIKQLGEFVQMDSVSHSPPPVPAEEEETSWEDSLARRVMHIEANVEKMYKAIEEQQARKEALEPRLSFSPPPSPTSFYRNVSDNIAENLSCYLDGGSEALKVSQQYIKADDYVPLDELPGASDINWSDYNFPPFFMPVDPVIPNPPTLPLPDPKDTILTVEGEKALPYPTRSAIAEREATRRASAGGSESHLDRDNDKMSRRASVGALDRLSAIGTDKLVRRASVGCFENQSAKAKEEMPTDVAESSATVWTDVQTKPTTSNGAALENNSNSNFSSSVANSAMPAAQEGMSGASASECDSKSSAELVAKEKDSSQRSKSLQKSGSLGEDDVFDSSFHTAVSVETKDEKSVSENAQPSCNSNTAEQKKMLQTSETDKDSAVKSQGNDSASVCVEPDKKELDTVSSTVCEKLSESDTAKPISDTTDKADISEAKSSDSSEMCQLNKSSTGEPELQIHNASSGKVVERTTTQPDNTSVIAAQNDAKKQTLSDEHVPASDTPCKPEHSISARKGETESVCDKDSVMPSGNASGETANEDVQTVERLAKGNAEAEGKASRDDSETDLTNHGAIKVSEKFTDDTESTKAEGASADQDSTATPEHPSAVSATLEHPSAVSNGGEGVSTNELTSQKEEERRIDGDKKEGDKENSSESIEKSKQGDNNGHSIMDLCPKLDHKTEYTAPHIIKKAADGDTESNTGNKPKQGLTLSEKELEYLSKGIIFYVRGTQARCPHPPDANSIGSRMLESEAEEKYVSSLELTVKKVNPNKVVQSEDSKGNVDTTSELSTDFANSHAVDKTDKTQQEIPQNAVEAVDSAAALAVASKTSLNKESSLDDHDKDIEVNCVDHPQLQLQVSKASLSSDDTKAAPSLVNENNTDPQNFVKTDSLNPQNVPIQDMEIHHDPTSQSSSDTGRVDPAECNDLDLQMLNWQAKFSLQALQERVSIDRDAEKMCEHCRPRSTEFIEPSKRSAEDFMKMRFGRKYDVFSVCSMCRRYYHTVESLLRHQWKKHPSIQCSHIEVENGHGLEMLFYPEPSSSGQLAKTVLVPPEHTSQESYTCTRCKLNVKQYSRLRAHIINCDPNTPTVPHTRKKKPKTNRHRFMEKMLPEKNSKEEKLKVLGKAVRDLSFKVKGPGSGGNKAKTSLPFSAGKHRSTHSATRKETGRSYSQASSGPTTPKRGKSHHWKFQSQSAPSTPSKFGLLTETVGGRARKRRNYELLYNPAAHVRRREKTEVMDIHQCQGCGLKFKTLSLLERHGKHCSGKEKLLSQKSPANKLLEGHGSKKHSCHYCPKRFKYLKGVYNHYNNNFCHVRAQLMSGEGLSAEDQAHEAQLHASLQQQAWNKAENRDHTDVIQGRARLHDDGTITHTKRKGGWPKGLKRSNKRRRHGWTYIKRRKPDGSGSESASPTKSPKSSAKSAVAVASATTAAMSELEARLREPIVSSAPLGGKRRRSSSSTEPPQYTPMSQAARDNNVHVPSGRIIASKSNNRKSTKFADDLSQAPVIDRMDTVPPPKLRGGKQMSPDLEPPRLSPVRSLSFPTDLQQNQNQTQGKRKRRRKPAGPEQAENSGKKKKKVSSSSAKSTPLASAPPQEIGAPIFFLEQVADPSGNKGSQFKLVQLKIPTVIPRLPNQVSLLSNVAGVTSINQNIAALDSNLPATSTSNIVEQTTLPPNFLFDSPTKSAEQEKEREKNGDSPVDEKSQNSKSESKSRKGKPHKRLSATTPQPTINTLFKNRKSPTRSNPNTLKNMDAYRYEKSPPASCVPVTLSPLPSVTSGTVPMTTSSPGKVSGPSVAQLVQGNGVAMLPPGSVLAVLPSAPFLLPTSTGAPTSKPASTTSTTLSPSKPAFSTNAALQAAIAEGKVLILDPRNLPNLITPAAFPMATSPPHGVARVDIKSPLKSAATVTSTAGMNSSSFSQLSPAKRVKCSGQQEGGENELSSMLHHHKPAVDVPNFLFEKMESSETSSMDDKTPPKLHGSDLEQTSADVKRKMGKKGTRSKTDGTETLPDGLSPNTKSRKKPKRGPPPVGKSSVGGKVKSMIMMTSPGVHTMVSLNVPQSSTGTPTTTEEGSPSKVSSSSNEGNMTPGKEREATAAGEDSTVTTLGKEVCDLPNGDTAGTMGEKEKTTASSDEDLSLAADTENIDLSQDTTSKNPSPTSRKKETRSSGNSAKDSSPTEDGKECLEKSLNVDNSSTTAKKGTRMSPTRAAKSKLENPANKGEGKGNAKPEQNENPSNQRDTSPVTQANVNRSPRKGSVVLKVPVVKKRGDQRVASPNGDSPSDDDLPLSTVAAQIKDH</sequence>
<feature type="compositionally biased region" description="Polar residues" evidence="10">
    <location>
        <begin position="2271"/>
        <end position="2284"/>
    </location>
</feature>
<feature type="compositionally biased region" description="Polar residues" evidence="10">
    <location>
        <begin position="2961"/>
        <end position="2980"/>
    </location>
</feature>
<feature type="compositionally biased region" description="Low complexity" evidence="10">
    <location>
        <begin position="1005"/>
        <end position="1023"/>
    </location>
</feature>
<feature type="compositionally biased region" description="Basic and acidic residues" evidence="10">
    <location>
        <begin position="1222"/>
        <end position="1261"/>
    </location>
</feature>
<feature type="compositionally biased region" description="Polar residues" evidence="10">
    <location>
        <begin position="1196"/>
        <end position="1218"/>
    </location>
</feature>
<feature type="compositionally biased region" description="Polar residues" evidence="10">
    <location>
        <begin position="2453"/>
        <end position="2465"/>
    </location>
</feature>
<keyword evidence="4 9" id="KW-0863">Zinc-finger</keyword>
<dbReference type="SUPFAM" id="SSF57667">
    <property type="entry name" value="beta-beta-alpha zinc fingers"/>
    <property type="match status" value="1"/>
</dbReference>
<feature type="compositionally biased region" description="Basic residues" evidence="10">
    <location>
        <begin position="2101"/>
        <end position="2130"/>
    </location>
</feature>
<name>A0AAN9AVA8_9CAEN</name>
<evidence type="ECO:0000256" key="4">
    <source>
        <dbReference type="ARBA" id="ARBA00022771"/>
    </source>
</evidence>
<dbReference type="InterPro" id="IPR001214">
    <property type="entry name" value="SET_dom"/>
</dbReference>
<feature type="compositionally biased region" description="Basic and acidic residues" evidence="10">
    <location>
        <begin position="2950"/>
        <end position="2960"/>
    </location>
</feature>
<keyword evidence="6" id="KW-0805">Transcription regulation</keyword>
<evidence type="ECO:0000256" key="10">
    <source>
        <dbReference type="SAM" id="MobiDB-lite"/>
    </source>
</evidence>
<dbReference type="GO" id="GO:0010468">
    <property type="term" value="P:regulation of gene expression"/>
    <property type="evidence" value="ECO:0007669"/>
    <property type="project" value="TreeGrafter"/>
</dbReference>
<gene>
    <name evidence="13" type="ORF">V1264_007617</name>
</gene>
<comment type="caution">
    <text evidence="13">The sequence shown here is derived from an EMBL/GenBank/DDBJ whole genome shotgun (WGS) entry which is preliminary data.</text>
</comment>
<feature type="compositionally biased region" description="Basic and acidic residues" evidence="10">
    <location>
        <begin position="1039"/>
        <end position="1056"/>
    </location>
</feature>
<dbReference type="Pfam" id="PF21549">
    <property type="entry name" value="PRDM2_PR"/>
    <property type="match status" value="1"/>
</dbReference>
<feature type="compositionally biased region" description="Basic and acidic residues" evidence="10">
    <location>
        <begin position="2692"/>
        <end position="2711"/>
    </location>
</feature>
<feature type="region of interest" description="Disordered" evidence="10">
    <location>
        <begin position="1424"/>
        <end position="1443"/>
    </location>
</feature>
<keyword evidence="14" id="KW-1185">Reference proteome</keyword>
<keyword evidence="7" id="KW-0804">Transcription</keyword>
<dbReference type="PANTHER" id="PTHR16515">
    <property type="entry name" value="PR DOMAIN ZINC FINGER PROTEIN"/>
    <property type="match status" value="1"/>
</dbReference>
<feature type="compositionally biased region" description="Polar residues" evidence="10">
    <location>
        <begin position="670"/>
        <end position="681"/>
    </location>
</feature>
<reference evidence="13 14" key="1">
    <citation type="submission" date="2024-02" db="EMBL/GenBank/DDBJ databases">
        <title>Chromosome-scale genome assembly of the rough periwinkle Littorina saxatilis.</title>
        <authorList>
            <person name="De Jode A."/>
            <person name="Faria R."/>
            <person name="Formenti G."/>
            <person name="Sims Y."/>
            <person name="Smith T.P."/>
            <person name="Tracey A."/>
            <person name="Wood J.M.D."/>
            <person name="Zagrodzka Z.B."/>
            <person name="Johannesson K."/>
            <person name="Butlin R.K."/>
            <person name="Leder E.H."/>
        </authorList>
    </citation>
    <scope>NUCLEOTIDE SEQUENCE [LARGE SCALE GENOMIC DNA]</scope>
    <source>
        <strain evidence="13">Snail1</strain>
        <tissue evidence="13">Muscle</tissue>
    </source>
</reference>
<dbReference type="PROSITE" id="PS50280">
    <property type="entry name" value="SET"/>
    <property type="match status" value="1"/>
</dbReference>
<feature type="compositionally biased region" description="Low complexity" evidence="10">
    <location>
        <begin position="208"/>
        <end position="220"/>
    </location>
</feature>
<feature type="compositionally biased region" description="Acidic residues" evidence="10">
    <location>
        <begin position="427"/>
        <end position="436"/>
    </location>
</feature>
<evidence type="ECO:0000313" key="14">
    <source>
        <dbReference type="Proteomes" id="UP001374579"/>
    </source>
</evidence>
<feature type="compositionally biased region" description="Polar residues" evidence="10">
    <location>
        <begin position="2874"/>
        <end position="2888"/>
    </location>
</feature>
<dbReference type="PANTHER" id="PTHR16515:SF49">
    <property type="entry name" value="GASTRULA ZINC FINGER PROTEIN XLCGF49.1-LIKE-RELATED"/>
    <property type="match status" value="1"/>
</dbReference>
<evidence type="ECO:0000256" key="7">
    <source>
        <dbReference type="ARBA" id="ARBA00023163"/>
    </source>
</evidence>
<feature type="compositionally biased region" description="Polar residues" evidence="10">
    <location>
        <begin position="1921"/>
        <end position="1931"/>
    </location>
</feature>
<keyword evidence="5" id="KW-0862">Zinc</keyword>
<dbReference type="InterPro" id="IPR036236">
    <property type="entry name" value="Znf_C2H2_sf"/>
</dbReference>
<dbReference type="EMBL" id="JBAMIC010000019">
    <property type="protein sequence ID" value="KAK7093938.1"/>
    <property type="molecule type" value="Genomic_DNA"/>
</dbReference>
<evidence type="ECO:0000256" key="6">
    <source>
        <dbReference type="ARBA" id="ARBA00023015"/>
    </source>
</evidence>
<feature type="region of interest" description="Disordered" evidence="10">
    <location>
        <begin position="1593"/>
        <end position="1619"/>
    </location>
</feature>
<feature type="region of interest" description="Disordered" evidence="10">
    <location>
        <begin position="1864"/>
        <end position="1935"/>
    </location>
</feature>
<evidence type="ECO:0000256" key="9">
    <source>
        <dbReference type="PROSITE-ProRule" id="PRU00042"/>
    </source>
</evidence>
<dbReference type="Proteomes" id="UP001374579">
    <property type="component" value="Unassembled WGS sequence"/>
</dbReference>
<dbReference type="PROSITE" id="PS00028">
    <property type="entry name" value="ZINC_FINGER_C2H2_1"/>
    <property type="match status" value="7"/>
</dbReference>
<feature type="region of interest" description="Disordered" evidence="10">
    <location>
        <begin position="916"/>
        <end position="942"/>
    </location>
</feature>
<evidence type="ECO:0000256" key="1">
    <source>
        <dbReference type="ARBA" id="ARBA00004123"/>
    </source>
</evidence>
<organism evidence="13 14">
    <name type="scientific">Littorina saxatilis</name>
    <dbReference type="NCBI Taxonomy" id="31220"/>
    <lineage>
        <taxon>Eukaryota</taxon>
        <taxon>Metazoa</taxon>
        <taxon>Spiralia</taxon>
        <taxon>Lophotrochozoa</taxon>
        <taxon>Mollusca</taxon>
        <taxon>Gastropoda</taxon>
        <taxon>Caenogastropoda</taxon>
        <taxon>Littorinimorpha</taxon>
        <taxon>Littorinoidea</taxon>
        <taxon>Littorinidae</taxon>
        <taxon>Littorina</taxon>
    </lineage>
</organism>
<dbReference type="Gene3D" id="3.30.160.60">
    <property type="entry name" value="Classic Zinc Finger"/>
    <property type="match status" value="2"/>
</dbReference>
<feature type="compositionally biased region" description="Basic and acidic residues" evidence="10">
    <location>
        <begin position="1311"/>
        <end position="1323"/>
    </location>
</feature>
<dbReference type="InterPro" id="IPR046341">
    <property type="entry name" value="SET_dom_sf"/>
</dbReference>
<feature type="domain" description="C2H2-type" evidence="11">
    <location>
        <begin position="554"/>
        <end position="581"/>
    </location>
</feature>
<feature type="compositionally biased region" description="Low complexity" evidence="10">
    <location>
        <begin position="2138"/>
        <end position="2151"/>
    </location>
</feature>
<feature type="compositionally biased region" description="Basic and acidic residues" evidence="10">
    <location>
        <begin position="1163"/>
        <end position="1176"/>
    </location>
</feature>
<evidence type="ECO:0000256" key="5">
    <source>
        <dbReference type="ARBA" id="ARBA00022833"/>
    </source>
</evidence>
<evidence type="ECO:0000259" key="12">
    <source>
        <dbReference type="PROSITE" id="PS50280"/>
    </source>
</evidence>
<dbReference type="GO" id="GO:0008270">
    <property type="term" value="F:zinc ion binding"/>
    <property type="evidence" value="ECO:0007669"/>
    <property type="project" value="UniProtKB-KW"/>
</dbReference>
<feature type="compositionally biased region" description="Polar residues" evidence="10">
    <location>
        <begin position="2638"/>
        <end position="2652"/>
    </location>
</feature>
<proteinExistence type="predicted"/>
<comment type="subcellular location">
    <subcellularLocation>
        <location evidence="1">Nucleus</location>
    </subcellularLocation>
</comment>
<feature type="compositionally biased region" description="Polar residues" evidence="10">
    <location>
        <begin position="1608"/>
        <end position="1619"/>
    </location>
</feature>
<evidence type="ECO:0000256" key="2">
    <source>
        <dbReference type="ARBA" id="ARBA00022723"/>
    </source>
</evidence>
<feature type="domain" description="C2H2-type" evidence="11">
    <location>
        <begin position="717"/>
        <end position="745"/>
    </location>
</feature>
<feature type="compositionally biased region" description="Basic and acidic residues" evidence="10">
    <location>
        <begin position="2416"/>
        <end position="2443"/>
    </location>
</feature>
<dbReference type="SMART" id="SM00355">
    <property type="entry name" value="ZnF_C2H2"/>
    <property type="match status" value="10"/>
</dbReference>
<evidence type="ECO:0000313" key="13">
    <source>
        <dbReference type="EMBL" id="KAK7093938.1"/>
    </source>
</evidence>
<feature type="compositionally biased region" description="Polar residues" evidence="10">
    <location>
        <begin position="1177"/>
        <end position="1189"/>
    </location>
</feature>
<feature type="compositionally biased region" description="Basic residues" evidence="10">
    <location>
        <begin position="653"/>
        <end position="663"/>
    </location>
</feature>